<reference evidence="1" key="1">
    <citation type="submission" date="2021-06" db="EMBL/GenBank/DDBJ databases">
        <authorList>
            <person name="Kallberg Y."/>
            <person name="Tangrot J."/>
            <person name="Rosling A."/>
        </authorList>
    </citation>
    <scope>NUCLEOTIDE SEQUENCE</scope>
    <source>
        <strain evidence="1">IN212</strain>
    </source>
</reference>
<gene>
    <name evidence="1" type="ORF">RFULGI_LOCUS2511</name>
</gene>
<organism evidence="1 2">
    <name type="scientific">Racocetra fulgida</name>
    <dbReference type="NCBI Taxonomy" id="60492"/>
    <lineage>
        <taxon>Eukaryota</taxon>
        <taxon>Fungi</taxon>
        <taxon>Fungi incertae sedis</taxon>
        <taxon>Mucoromycota</taxon>
        <taxon>Glomeromycotina</taxon>
        <taxon>Glomeromycetes</taxon>
        <taxon>Diversisporales</taxon>
        <taxon>Gigasporaceae</taxon>
        <taxon>Racocetra</taxon>
    </lineage>
</organism>
<sequence>MENKNKNLKNYRFVQYSPYNHERKKSLDEIKSGIKRFLRVFPIIKLKQRKSPVPVSREKLHEMANLTSVSFEQQQTLLSSTPVNSKQQQDIANSMHNNLEQHQEIVGQALVGIEQPKTVFQTPVNFVINSGQQHGMVNPTTVNFEQRQNVIGLTFVNFGMTSPAVQPSNIQPALSCSSGTQKLDVNKVITAKLTDLLAL</sequence>
<evidence type="ECO:0000313" key="2">
    <source>
        <dbReference type="Proteomes" id="UP000789396"/>
    </source>
</evidence>
<evidence type="ECO:0000313" key="1">
    <source>
        <dbReference type="EMBL" id="CAG8502634.1"/>
    </source>
</evidence>
<comment type="caution">
    <text evidence="1">The sequence shown here is derived from an EMBL/GenBank/DDBJ whole genome shotgun (WGS) entry which is preliminary data.</text>
</comment>
<dbReference type="Proteomes" id="UP000789396">
    <property type="component" value="Unassembled WGS sequence"/>
</dbReference>
<dbReference type="OrthoDB" id="10388152at2759"/>
<dbReference type="EMBL" id="CAJVPZ010001913">
    <property type="protein sequence ID" value="CAG8502634.1"/>
    <property type="molecule type" value="Genomic_DNA"/>
</dbReference>
<dbReference type="AlphaFoldDB" id="A0A9N9F1C1"/>
<protein>
    <submittedName>
        <fullName evidence="1">4364_t:CDS:1</fullName>
    </submittedName>
</protein>
<accession>A0A9N9F1C1</accession>
<proteinExistence type="predicted"/>
<name>A0A9N9F1C1_9GLOM</name>
<keyword evidence="2" id="KW-1185">Reference proteome</keyword>